<protein>
    <submittedName>
        <fullName evidence="2">Uncharacterized protein</fullName>
    </submittedName>
</protein>
<evidence type="ECO:0000313" key="2">
    <source>
        <dbReference type="EMBL" id="NVO57053.1"/>
    </source>
</evidence>
<gene>
    <name evidence="2" type="ORF">HW561_14765</name>
</gene>
<proteinExistence type="predicted"/>
<name>A0ABX2PSA6_9RHOB</name>
<keyword evidence="1" id="KW-1133">Transmembrane helix</keyword>
<keyword evidence="1" id="KW-0472">Membrane</keyword>
<feature type="transmembrane region" description="Helical" evidence="1">
    <location>
        <begin position="29"/>
        <end position="53"/>
    </location>
</feature>
<evidence type="ECO:0000313" key="3">
    <source>
        <dbReference type="Proteomes" id="UP000630805"/>
    </source>
</evidence>
<evidence type="ECO:0000256" key="1">
    <source>
        <dbReference type="SAM" id="Phobius"/>
    </source>
</evidence>
<reference evidence="2 3" key="1">
    <citation type="submission" date="2020-06" db="EMBL/GenBank/DDBJ databases">
        <authorList>
            <person name="Cao W.R."/>
        </authorList>
    </citation>
    <scope>NUCLEOTIDE SEQUENCE [LARGE SCALE GENOMIC DNA]</scope>
    <source>
        <strain evidence="2 3">B1Z28</strain>
    </source>
</reference>
<dbReference type="RefSeq" id="WP_176866103.1">
    <property type="nucleotide sequence ID" value="NZ_JABXWT010000009.1"/>
</dbReference>
<dbReference type="Proteomes" id="UP000630805">
    <property type="component" value="Unassembled WGS sequence"/>
</dbReference>
<organism evidence="2 3">
    <name type="scientific">Ruegeria haliotis</name>
    <dbReference type="NCBI Taxonomy" id="2747601"/>
    <lineage>
        <taxon>Bacteria</taxon>
        <taxon>Pseudomonadati</taxon>
        <taxon>Pseudomonadota</taxon>
        <taxon>Alphaproteobacteria</taxon>
        <taxon>Rhodobacterales</taxon>
        <taxon>Roseobacteraceae</taxon>
        <taxon>Ruegeria</taxon>
    </lineage>
</organism>
<dbReference type="EMBL" id="JABXWT010000009">
    <property type="protein sequence ID" value="NVO57053.1"/>
    <property type="molecule type" value="Genomic_DNA"/>
</dbReference>
<keyword evidence="1" id="KW-0812">Transmembrane</keyword>
<comment type="caution">
    <text evidence="2">The sequence shown here is derived from an EMBL/GenBank/DDBJ whole genome shotgun (WGS) entry which is preliminary data.</text>
</comment>
<accession>A0ABX2PSA6</accession>
<keyword evidence="3" id="KW-1185">Reference proteome</keyword>
<sequence>MSTFATDLPTDEQKTQADRLFSGKMLTTFTLPVLVVIYLAFVFLVFDIAGLAVHTGKMLISDRYGYGTRVERDNRNGDILGVACRSVSGKPRVTFAGMTGMLSCPQMHRLRYAQPDAASVRRSKTGGSIGDF</sequence>